<protein>
    <submittedName>
        <fullName evidence="3">Uncharacterized protein</fullName>
    </submittedName>
</protein>
<keyword evidence="4" id="KW-1185">Reference proteome</keyword>
<feature type="compositionally biased region" description="Low complexity" evidence="1">
    <location>
        <begin position="7"/>
        <end position="47"/>
    </location>
</feature>
<evidence type="ECO:0000313" key="3">
    <source>
        <dbReference type="EMBL" id="EPH41705.1"/>
    </source>
</evidence>
<feature type="region of interest" description="Disordered" evidence="1">
    <location>
        <begin position="185"/>
        <end position="206"/>
    </location>
</feature>
<accession>S3ZTG6</accession>
<name>S3ZTG6_9ACTN</name>
<comment type="caution">
    <text evidence="3">The sequence shown here is derived from an EMBL/GenBank/DDBJ whole genome shotgun (WGS) entry which is preliminary data.</text>
</comment>
<keyword evidence="2" id="KW-1133">Transmembrane helix</keyword>
<feature type="region of interest" description="Disordered" evidence="1">
    <location>
        <begin position="1"/>
        <end position="60"/>
    </location>
</feature>
<evidence type="ECO:0000313" key="4">
    <source>
        <dbReference type="Proteomes" id="UP000014629"/>
    </source>
</evidence>
<dbReference type="EMBL" id="AOPZ01000289">
    <property type="protein sequence ID" value="EPH41705.1"/>
    <property type="molecule type" value="Genomic_DNA"/>
</dbReference>
<feature type="transmembrane region" description="Helical" evidence="2">
    <location>
        <begin position="64"/>
        <end position="84"/>
    </location>
</feature>
<reference evidence="3 4" key="1">
    <citation type="submission" date="2013-02" db="EMBL/GenBank/DDBJ databases">
        <title>Draft Genome Sequence of Streptomyces aurantiacus, Which Produces Setomimycin.</title>
        <authorList>
            <person name="Gruening B.A."/>
            <person name="Praeg A."/>
            <person name="Erxleben A."/>
            <person name="Guenther S."/>
            <person name="Mueller M."/>
        </authorList>
    </citation>
    <scope>NUCLEOTIDE SEQUENCE [LARGE SCALE GENOMIC DNA]</scope>
    <source>
        <strain evidence="3 4">JA 4570</strain>
    </source>
</reference>
<gene>
    <name evidence="3" type="ORF">STRAU_5242</name>
</gene>
<keyword evidence="2" id="KW-0812">Transmembrane</keyword>
<dbReference type="PATRIC" id="fig|1286094.4.peg.5180"/>
<organism evidence="3 4">
    <name type="scientific">Streptomyces aurantiacus JA 4570</name>
    <dbReference type="NCBI Taxonomy" id="1286094"/>
    <lineage>
        <taxon>Bacteria</taxon>
        <taxon>Bacillati</taxon>
        <taxon>Actinomycetota</taxon>
        <taxon>Actinomycetes</taxon>
        <taxon>Kitasatosporales</taxon>
        <taxon>Streptomycetaceae</taxon>
        <taxon>Streptomyces</taxon>
        <taxon>Streptomyces aurantiacus group</taxon>
    </lineage>
</organism>
<proteinExistence type="predicted"/>
<keyword evidence="2" id="KW-0472">Membrane</keyword>
<sequence length="290" mass="29941">MPPQQPPGYGYPQQPGAPYGQPQQPGAPYGQPQQPGPYGQQPQAPYGQVPPPPPGGGGGGKKTGLIIGAVAVVAAIGVGAYFVLGGSDGGSGSVKDDGPHKLTTPETVLTDYKKKPGSADGGNMSSEQIENAEKFGVKDPKDVEAQYMSGSQENPLGQKILQLNGVYGDIENPESVVDKMFSEAEKKSKENNPGGQKVTVIGSPKSYNPSGLDGAMMKCQEMKYAMGSSSSGTSQGPKEMSMATCIWGDKSTIGVVVSADVADAMSGKSADLSAAAEKTAKFRKEVRVKL</sequence>
<dbReference type="Proteomes" id="UP000014629">
    <property type="component" value="Unassembled WGS sequence"/>
</dbReference>
<evidence type="ECO:0000256" key="2">
    <source>
        <dbReference type="SAM" id="Phobius"/>
    </source>
</evidence>
<dbReference type="AlphaFoldDB" id="S3ZTG6"/>
<evidence type="ECO:0000256" key="1">
    <source>
        <dbReference type="SAM" id="MobiDB-lite"/>
    </source>
</evidence>